<dbReference type="Proteomes" id="UP000594364">
    <property type="component" value="Chromosome 6"/>
</dbReference>
<evidence type="ECO:0000256" key="1">
    <source>
        <dbReference type="ARBA" id="ARBA00008645"/>
    </source>
</evidence>
<dbReference type="GO" id="GO:0005739">
    <property type="term" value="C:mitochondrion"/>
    <property type="evidence" value="ECO:0007669"/>
    <property type="project" value="TreeGrafter"/>
</dbReference>
<dbReference type="InterPro" id="IPR000639">
    <property type="entry name" value="Epox_hydrolase-like"/>
</dbReference>
<name>A0A7U3SN13_EPIFF</name>
<dbReference type="EMBL" id="CP031390">
    <property type="protein sequence ID" value="QPH17102.1"/>
    <property type="molecule type" value="Genomic_DNA"/>
</dbReference>
<dbReference type="OrthoDB" id="8119704at2759"/>
<feature type="domain" description="AB hydrolase-1" evidence="3">
    <location>
        <begin position="59"/>
        <end position="294"/>
    </location>
</feature>
<keyword evidence="5" id="KW-1185">Reference proteome</keyword>
<evidence type="ECO:0000313" key="5">
    <source>
        <dbReference type="Proteomes" id="UP000594364"/>
    </source>
</evidence>
<proteinExistence type="inferred from homology"/>
<dbReference type="Pfam" id="PF00561">
    <property type="entry name" value="Abhydrolase_1"/>
    <property type="match status" value="1"/>
</dbReference>
<evidence type="ECO:0000259" key="3">
    <source>
        <dbReference type="Pfam" id="PF00561"/>
    </source>
</evidence>
<dbReference type="InterPro" id="IPR000073">
    <property type="entry name" value="AB_hydrolase_1"/>
</dbReference>
<gene>
    <name evidence="4" type="ORF">C2857_001882</name>
</gene>
<accession>A0A7U3SN13</accession>
<dbReference type="AlphaFoldDB" id="A0A7U3SN13"/>
<sequence>MGVSSFPSAYLHRVQLLAVRTSHHVRGFVQVSVPKAVRPLAYDLHQPAKPQQSHAEKSPIIFLHGLFGSKKNNRGISKILARDLGVDVYALDLRNHGESPHHPQHDYCAMAEDVSVFIQDQKLGNVTLIGHSMGAKTAMTLALRSPEMISNIVAVDNAPVDIALNSDFLKYIRAMKKIQDADITRQAEADEILQAFEESLPIRQFLLGNLYRPAGGSTQKFRIPLDILRKSLPKLGDFPFKQPRDRRFEKPSLFVRGTKSHYIADDAIPVIGEFFPRFRLVDVDAGHWLISERPEAFRQAIVDFLQEDV</sequence>
<dbReference type="Gene3D" id="3.40.50.1820">
    <property type="entry name" value="alpha/beta hydrolase"/>
    <property type="match status" value="1"/>
</dbReference>
<comment type="similarity">
    <text evidence="1">Belongs to the AB hydrolase superfamily.</text>
</comment>
<evidence type="ECO:0000313" key="4">
    <source>
        <dbReference type="EMBL" id="QPH17102.1"/>
    </source>
</evidence>
<organism evidence="4 5">
    <name type="scientific">Epichloe festucae (strain Fl1)</name>
    <dbReference type="NCBI Taxonomy" id="877507"/>
    <lineage>
        <taxon>Eukaryota</taxon>
        <taxon>Fungi</taxon>
        <taxon>Dikarya</taxon>
        <taxon>Ascomycota</taxon>
        <taxon>Pezizomycotina</taxon>
        <taxon>Sordariomycetes</taxon>
        <taxon>Hypocreomycetidae</taxon>
        <taxon>Hypocreales</taxon>
        <taxon>Clavicipitaceae</taxon>
        <taxon>Epichloe</taxon>
    </lineage>
</organism>
<dbReference type="GO" id="GO:0052689">
    <property type="term" value="F:carboxylic ester hydrolase activity"/>
    <property type="evidence" value="ECO:0007669"/>
    <property type="project" value="TreeGrafter"/>
</dbReference>
<dbReference type="SUPFAM" id="SSF53474">
    <property type="entry name" value="alpha/beta-Hydrolases"/>
    <property type="match status" value="1"/>
</dbReference>
<keyword evidence="2" id="KW-0378">Hydrolase</keyword>
<reference evidence="4 5" key="1">
    <citation type="journal article" date="2018" name="PLoS Genet.">
        <title>Repeat elements organise 3D genome structure and mediate transcription in the filamentous fungus Epichloe festucae.</title>
        <authorList>
            <person name="Winter D.J."/>
            <person name="Ganley A.R.D."/>
            <person name="Young C.A."/>
            <person name="Liachko I."/>
            <person name="Schardl C.L."/>
            <person name="Dupont P.Y."/>
            <person name="Berry D."/>
            <person name="Ram A."/>
            <person name="Scott B."/>
            <person name="Cox M.P."/>
        </authorList>
    </citation>
    <scope>NUCLEOTIDE SEQUENCE [LARGE SCALE GENOMIC DNA]</scope>
    <source>
        <strain evidence="4 5">Fl1</strain>
    </source>
</reference>
<evidence type="ECO:0000256" key="2">
    <source>
        <dbReference type="ARBA" id="ARBA00022801"/>
    </source>
</evidence>
<dbReference type="PANTHER" id="PTHR46118">
    <property type="entry name" value="PROTEIN ABHD11"/>
    <property type="match status" value="1"/>
</dbReference>
<dbReference type="FunFam" id="3.40.50.1820:FF:000039">
    <property type="entry name" value="Esterase ybfF"/>
    <property type="match status" value="1"/>
</dbReference>
<dbReference type="PANTHER" id="PTHR46118:SF4">
    <property type="entry name" value="PROTEIN ABHD11"/>
    <property type="match status" value="1"/>
</dbReference>
<dbReference type="PRINTS" id="PR00412">
    <property type="entry name" value="EPOXHYDRLASE"/>
</dbReference>
<dbReference type="InterPro" id="IPR029058">
    <property type="entry name" value="AB_hydrolase_fold"/>
</dbReference>
<protein>
    <recommendedName>
        <fullName evidence="3">AB hydrolase-1 domain-containing protein</fullName>
    </recommendedName>
</protein>